<evidence type="ECO:0000313" key="1">
    <source>
        <dbReference type="EMBL" id="PFS01288.1"/>
    </source>
</evidence>
<protein>
    <recommendedName>
        <fullName evidence="3">Tetratricopeptide repeat protein</fullName>
    </recommendedName>
</protein>
<proteinExistence type="predicted"/>
<reference evidence="1 2" key="1">
    <citation type="submission" date="2017-09" db="EMBL/GenBank/DDBJ databases">
        <title>Large-scale bioinformatics analysis of Bacillus genomes uncovers conserved roles of natural products in bacterial physiology.</title>
        <authorList>
            <consortium name="Agbiome Team Llc"/>
            <person name="Bleich R.M."/>
            <person name="Grubbs K.J."/>
            <person name="Santa Maria K.C."/>
            <person name="Allen S.E."/>
            <person name="Farag S."/>
            <person name="Shank E.A."/>
            <person name="Bowers A."/>
        </authorList>
    </citation>
    <scope>NUCLEOTIDE SEQUENCE [LARGE SCALE GENOMIC DNA]</scope>
    <source>
        <strain evidence="1 2">AFS067272</strain>
    </source>
</reference>
<dbReference type="AlphaFoldDB" id="A0AA44TEQ2"/>
<dbReference type="Pfam" id="PF13181">
    <property type="entry name" value="TPR_8"/>
    <property type="match status" value="1"/>
</dbReference>
<sequence length="74" mass="8841">MNLNQQAIELLEKNEYEESLKLFKKAVQVSRDVQSLNNISWIYSYEEDDTELAFELMKEVINMKPTSYFPYNLL</sequence>
<feature type="non-terminal residue" evidence="1">
    <location>
        <position position="74"/>
    </location>
</feature>
<dbReference type="Proteomes" id="UP000226357">
    <property type="component" value="Unassembled WGS sequence"/>
</dbReference>
<dbReference type="SUPFAM" id="SSF48452">
    <property type="entry name" value="TPR-like"/>
    <property type="match status" value="1"/>
</dbReference>
<comment type="caution">
    <text evidence="1">The sequence shown here is derived from an EMBL/GenBank/DDBJ whole genome shotgun (WGS) entry which is preliminary data.</text>
</comment>
<dbReference type="EMBL" id="NVBO01000090">
    <property type="protein sequence ID" value="PFS01288.1"/>
    <property type="molecule type" value="Genomic_DNA"/>
</dbReference>
<dbReference type="Gene3D" id="1.25.40.10">
    <property type="entry name" value="Tetratricopeptide repeat domain"/>
    <property type="match status" value="1"/>
</dbReference>
<accession>A0AA44TEQ2</accession>
<dbReference type="InterPro" id="IPR019734">
    <property type="entry name" value="TPR_rpt"/>
</dbReference>
<name>A0AA44TEQ2_BACCE</name>
<dbReference type="InterPro" id="IPR011990">
    <property type="entry name" value="TPR-like_helical_dom_sf"/>
</dbReference>
<evidence type="ECO:0008006" key="3">
    <source>
        <dbReference type="Google" id="ProtNLM"/>
    </source>
</evidence>
<gene>
    <name evidence="1" type="ORF">COK38_11995</name>
</gene>
<evidence type="ECO:0000313" key="2">
    <source>
        <dbReference type="Proteomes" id="UP000226357"/>
    </source>
</evidence>
<organism evidence="1 2">
    <name type="scientific">Bacillus cereus</name>
    <dbReference type="NCBI Taxonomy" id="1396"/>
    <lineage>
        <taxon>Bacteria</taxon>
        <taxon>Bacillati</taxon>
        <taxon>Bacillota</taxon>
        <taxon>Bacilli</taxon>
        <taxon>Bacillales</taxon>
        <taxon>Bacillaceae</taxon>
        <taxon>Bacillus</taxon>
        <taxon>Bacillus cereus group</taxon>
    </lineage>
</organism>